<organism evidence="3 4">
    <name type="scientific">Apatococcus lobatus</name>
    <dbReference type="NCBI Taxonomy" id="904363"/>
    <lineage>
        <taxon>Eukaryota</taxon>
        <taxon>Viridiplantae</taxon>
        <taxon>Chlorophyta</taxon>
        <taxon>core chlorophytes</taxon>
        <taxon>Trebouxiophyceae</taxon>
        <taxon>Chlorellales</taxon>
        <taxon>Chlorellaceae</taxon>
        <taxon>Apatococcus</taxon>
    </lineage>
</organism>
<dbReference type="Proteomes" id="UP001438707">
    <property type="component" value="Unassembled WGS sequence"/>
</dbReference>
<comment type="caution">
    <text evidence="3">The sequence shown here is derived from an EMBL/GenBank/DDBJ whole genome shotgun (WGS) entry which is preliminary data.</text>
</comment>
<dbReference type="Gene3D" id="3.30.559.10">
    <property type="entry name" value="Chloramphenicol acetyltransferase-like domain"/>
    <property type="match status" value="1"/>
</dbReference>
<evidence type="ECO:0000313" key="4">
    <source>
        <dbReference type="Proteomes" id="UP001438707"/>
    </source>
</evidence>
<dbReference type="PANTHER" id="PTHR31147">
    <property type="entry name" value="ACYL TRANSFERASE 4"/>
    <property type="match status" value="1"/>
</dbReference>
<name>A0AAW1QDG2_9CHLO</name>
<feature type="region of interest" description="Disordered" evidence="2">
    <location>
        <begin position="747"/>
        <end position="900"/>
    </location>
</feature>
<dbReference type="PANTHER" id="PTHR31147:SF55">
    <property type="entry name" value="HXXXD-TYPE ACYL-TRANSFERASE FAMILY PROTEIN"/>
    <property type="match status" value="1"/>
</dbReference>
<keyword evidence="4" id="KW-1185">Reference proteome</keyword>
<protein>
    <submittedName>
        <fullName evidence="3">Uncharacterized protein</fullName>
    </submittedName>
</protein>
<accession>A0AAW1QDG2</accession>
<dbReference type="AlphaFoldDB" id="A0AAW1QDG2"/>
<gene>
    <name evidence="3" type="ORF">WJX74_006342</name>
</gene>
<dbReference type="InterPro" id="IPR050898">
    <property type="entry name" value="Plant_acyltransferase"/>
</dbReference>
<dbReference type="EMBL" id="JALJOS010000047">
    <property type="protein sequence ID" value="KAK9819444.1"/>
    <property type="molecule type" value="Genomic_DNA"/>
</dbReference>
<comment type="similarity">
    <text evidence="1">Belongs to the plant acyltransferase family.</text>
</comment>
<evidence type="ECO:0000256" key="2">
    <source>
        <dbReference type="SAM" id="MobiDB-lite"/>
    </source>
</evidence>
<evidence type="ECO:0000256" key="1">
    <source>
        <dbReference type="ARBA" id="ARBA00009861"/>
    </source>
</evidence>
<dbReference type="InterPro" id="IPR023213">
    <property type="entry name" value="CAT-like_dom_sf"/>
</dbReference>
<evidence type="ECO:0000313" key="3">
    <source>
        <dbReference type="EMBL" id="KAK9819444.1"/>
    </source>
</evidence>
<feature type="compositionally biased region" description="Basic residues" evidence="2">
    <location>
        <begin position="890"/>
        <end position="900"/>
    </location>
</feature>
<sequence>MDQEGMSQFIHDLSCAYQGRPTVARRPSRLGLQRLALAAAGLATSSGEEEEVIASLPRCGPVPTSFQDSVDVGAYDLFGSFPEERASGIPVSHEVLHVTGSCIQRLEQDICNSSFAKQQSIKSLSVHDIVCALIWVAKATAAGNDLSSGLKKCFAFLVDLRRLGGSEGNPIPKDHWGACVTIQIAMPPATAEPPSQGATNFQNVLAAAACAIHQATKALKDDPAAVSKVLAYHLSVVTPTFFKDTLAAPGFNPVRDCVAILSSWRNTSIDRVDFGHGLPAVVAGKIVPLQQKQCVLTTGPHRDGAVCTVAFTGMASPLIVVDTLDSFGLSAIKQSLEESASLALLRQGRPVQLGICKVLRHGGANYVELQVLSRKAITSFPDLQHALNKLSEPVAAGQDLPSGLGNVFRSLTKYAAAESTRLGHQVNLHYFAPAQMFSDGPASLTVLNKMSTRVTVHFKCLSLPDDTQGQNASSFETFSADVAAAESTFCSSITNDRPSAQQAIRQIFMDSGLLPGPKSANLQMNQHTDEHANISCCLMAAAALSGSMSETQCVCHGMPVVYASDQGENAVCILTGSRCALQTGSRQPFDRISSPVQFKLVSTVKVCHLDDLMLAGVSYLLLPSDLHVLSSPDQQSSLMHMSALCQLLEVEAMAAIIQLSTKQMPGSCRYMARPVAGRICALMLRRLIAAEECLPWLQPLQERMPVADTEMNAMKNALETSHLDGLSLLDYQSNLPQHLQRALEAAPVSIPPPEPPPPSIPHPSLDQLQSKPIFKHPQAPGNAQRAKRKSDITTAEPCSERLSGLKVRPQNAGTAERDQLRQSGRPSVPPTGGHNTNAPGHMHLPPARPASSDSVFDEAAAAASAALKPARSVNVQPVASKKGGSAQPFKRIKSSRLRLN</sequence>
<feature type="compositionally biased region" description="Pro residues" evidence="2">
    <location>
        <begin position="749"/>
        <end position="761"/>
    </location>
</feature>
<reference evidence="3 4" key="1">
    <citation type="journal article" date="2024" name="Nat. Commun.">
        <title>Phylogenomics reveals the evolutionary origins of lichenization in chlorophyte algae.</title>
        <authorList>
            <person name="Puginier C."/>
            <person name="Libourel C."/>
            <person name="Otte J."/>
            <person name="Skaloud P."/>
            <person name="Haon M."/>
            <person name="Grisel S."/>
            <person name="Petersen M."/>
            <person name="Berrin J.G."/>
            <person name="Delaux P.M."/>
            <person name="Dal Grande F."/>
            <person name="Keller J."/>
        </authorList>
    </citation>
    <scope>NUCLEOTIDE SEQUENCE [LARGE SCALE GENOMIC DNA]</scope>
    <source>
        <strain evidence="3 4">SAG 2145</strain>
    </source>
</reference>
<feature type="compositionally biased region" description="Low complexity" evidence="2">
    <location>
        <begin position="850"/>
        <end position="872"/>
    </location>
</feature>
<proteinExistence type="inferred from homology"/>